<feature type="domain" description="Rhodanese" evidence="2">
    <location>
        <begin position="67"/>
        <end position="156"/>
    </location>
</feature>
<protein>
    <submittedName>
        <fullName evidence="3">Putative adenylyltransferase/sulfurtransferase MoeZ</fullName>
    </submittedName>
</protein>
<dbReference type="SUPFAM" id="SSF52821">
    <property type="entry name" value="Rhodanese/Cell cycle control phosphatase"/>
    <property type="match status" value="1"/>
</dbReference>
<evidence type="ECO:0000313" key="3">
    <source>
        <dbReference type="EMBL" id="VVM06372.1"/>
    </source>
</evidence>
<organism evidence="3 4">
    <name type="scientific">Methylacidimicrobium tartarophylax</name>
    <dbReference type="NCBI Taxonomy" id="1041768"/>
    <lineage>
        <taxon>Bacteria</taxon>
        <taxon>Pseudomonadati</taxon>
        <taxon>Verrucomicrobiota</taxon>
        <taxon>Methylacidimicrobium</taxon>
    </lineage>
</organism>
<dbReference type="Pfam" id="PF00581">
    <property type="entry name" value="Rhodanese"/>
    <property type="match status" value="1"/>
</dbReference>
<dbReference type="InterPro" id="IPR001763">
    <property type="entry name" value="Rhodanese-like_dom"/>
</dbReference>
<keyword evidence="3" id="KW-0548">Nucleotidyltransferase</keyword>
<evidence type="ECO:0000256" key="1">
    <source>
        <dbReference type="SAM" id="Phobius"/>
    </source>
</evidence>
<dbReference type="PROSITE" id="PS51257">
    <property type="entry name" value="PROKAR_LIPOPROTEIN"/>
    <property type="match status" value="1"/>
</dbReference>
<dbReference type="PANTHER" id="PTHR43031:SF16">
    <property type="entry name" value="OXIDOREDUCTASE"/>
    <property type="match status" value="1"/>
</dbReference>
<dbReference type="GO" id="GO:0016779">
    <property type="term" value="F:nucleotidyltransferase activity"/>
    <property type="evidence" value="ECO:0007669"/>
    <property type="project" value="UniProtKB-KW"/>
</dbReference>
<dbReference type="Proteomes" id="UP000334923">
    <property type="component" value="Unassembled WGS sequence"/>
</dbReference>
<reference evidence="3 4" key="1">
    <citation type="submission" date="2019-09" db="EMBL/GenBank/DDBJ databases">
        <authorList>
            <person name="Cremers G."/>
        </authorList>
    </citation>
    <scope>NUCLEOTIDE SEQUENCE [LARGE SCALE GENOMIC DNA]</scope>
    <source>
        <strain evidence="3">4A</strain>
    </source>
</reference>
<dbReference type="InterPro" id="IPR050229">
    <property type="entry name" value="GlpE_sulfurtransferase"/>
</dbReference>
<keyword evidence="1" id="KW-0472">Membrane</keyword>
<name>A0A5E6MA01_9BACT</name>
<sequence length="192" mass="21779">MSAKIPPQAFLFRAVWFVLGMILCGCSLVAPPPELSWERVLPAIRDRFPDVPTISTEELAKELDGSRQERPVLLDVRTVDEYDVSHLKGAIRVSPNERVGSFSHELRKDQRIVVYDSVGFRAASFTRRLQQAGYTEAKYLEGGIFKWANQGRPLYRGEKPVTVVHPSDSYWGQLLKKDRRSVSLFDLSGPVF</sequence>
<gene>
    <name evidence="3" type="primary">moeZ</name>
    <name evidence="3" type="ORF">MAMT_01160</name>
</gene>
<accession>A0A5E6MA01</accession>
<feature type="transmembrane region" description="Helical" evidence="1">
    <location>
        <begin position="12"/>
        <end position="30"/>
    </location>
</feature>
<dbReference type="EMBL" id="CABFVA020000065">
    <property type="protein sequence ID" value="VVM06372.1"/>
    <property type="molecule type" value="Genomic_DNA"/>
</dbReference>
<dbReference type="PROSITE" id="PS50206">
    <property type="entry name" value="RHODANESE_3"/>
    <property type="match status" value="1"/>
</dbReference>
<keyword evidence="3" id="KW-0808">Transferase</keyword>
<keyword evidence="4" id="KW-1185">Reference proteome</keyword>
<dbReference type="OrthoDB" id="9800872at2"/>
<dbReference type="InterPro" id="IPR036873">
    <property type="entry name" value="Rhodanese-like_dom_sf"/>
</dbReference>
<keyword evidence="1" id="KW-1133">Transmembrane helix</keyword>
<dbReference type="RefSeq" id="WP_142660014.1">
    <property type="nucleotide sequence ID" value="NZ_CABFVA020000065.1"/>
</dbReference>
<evidence type="ECO:0000313" key="4">
    <source>
        <dbReference type="Proteomes" id="UP000334923"/>
    </source>
</evidence>
<dbReference type="AlphaFoldDB" id="A0A5E6MA01"/>
<dbReference type="CDD" id="cd00158">
    <property type="entry name" value="RHOD"/>
    <property type="match status" value="1"/>
</dbReference>
<dbReference type="PANTHER" id="PTHR43031">
    <property type="entry name" value="FAD-DEPENDENT OXIDOREDUCTASE"/>
    <property type="match status" value="1"/>
</dbReference>
<evidence type="ECO:0000259" key="2">
    <source>
        <dbReference type="PROSITE" id="PS50206"/>
    </source>
</evidence>
<keyword evidence="1" id="KW-0812">Transmembrane</keyword>
<dbReference type="Gene3D" id="3.40.250.10">
    <property type="entry name" value="Rhodanese-like domain"/>
    <property type="match status" value="1"/>
</dbReference>
<dbReference type="SMART" id="SM00450">
    <property type="entry name" value="RHOD"/>
    <property type="match status" value="1"/>
</dbReference>
<proteinExistence type="predicted"/>